<dbReference type="InterPro" id="IPR036967">
    <property type="entry name" value="Ribosomal_uS11_sf"/>
</dbReference>
<keyword evidence="4 7" id="KW-0694">RNA-binding</keyword>
<comment type="caution">
    <text evidence="9">The sequence shown here is derived from an EMBL/GenBank/DDBJ whole genome shotgun (WGS) entry which is preliminary data.</text>
</comment>
<evidence type="ECO:0000256" key="2">
    <source>
        <dbReference type="ARBA" id="ARBA00011458"/>
    </source>
</evidence>
<reference evidence="9 10" key="1">
    <citation type="submission" date="2017-02" db="EMBL/GenBank/DDBJ databases">
        <title>isolation and characterization of a novel temperate virus Aeropyrum globular virus 1 infecting hyperthermophilic archaeon Aeropyrum.</title>
        <authorList>
            <person name="Yumiya M."/>
            <person name="Yoshida T."/>
            <person name="Sako Y."/>
        </authorList>
    </citation>
    <scope>NUCLEOTIDE SEQUENCE [LARGE SCALE GENOMIC DNA]</scope>
    <source>
        <strain evidence="9 10">YK1-12-2013</strain>
    </source>
</reference>
<keyword evidence="6 7" id="KW-0687">Ribonucleoprotein</keyword>
<proteinExistence type="inferred from homology"/>
<keyword evidence="5 7" id="KW-0689">Ribosomal protein</keyword>
<name>A0A401H8P4_AERPX</name>
<evidence type="ECO:0000313" key="10">
    <source>
        <dbReference type="Proteomes" id="UP000291213"/>
    </source>
</evidence>
<evidence type="ECO:0000256" key="1">
    <source>
        <dbReference type="ARBA" id="ARBA00006194"/>
    </source>
</evidence>
<dbReference type="GO" id="GO:1990904">
    <property type="term" value="C:ribonucleoprotein complex"/>
    <property type="evidence" value="ECO:0007669"/>
    <property type="project" value="UniProtKB-KW"/>
</dbReference>
<dbReference type="GO" id="GO:0005840">
    <property type="term" value="C:ribosome"/>
    <property type="evidence" value="ECO:0007669"/>
    <property type="project" value="UniProtKB-KW"/>
</dbReference>
<dbReference type="HAMAP" id="MF_01310">
    <property type="entry name" value="Ribosomal_uS11"/>
    <property type="match status" value="1"/>
</dbReference>
<evidence type="ECO:0000313" key="9">
    <source>
        <dbReference type="EMBL" id="GBF08709.1"/>
    </source>
</evidence>
<dbReference type="GO" id="GO:0019843">
    <property type="term" value="F:rRNA binding"/>
    <property type="evidence" value="ECO:0007669"/>
    <property type="project" value="UniProtKB-UniRule"/>
</dbReference>
<accession>A0A401H8P4</accession>
<dbReference type="AlphaFoldDB" id="A0A401H8P4"/>
<dbReference type="InterPro" id="IPR001971">
    <property type="entry name" value="Ribosomal_uS11"/>
</dbReference>
<dbReference type="SUPFAM" id="SSF53137">
    <property type="entry name" value="Translational machinery components"/>
    <property type="match status" value="1"/>
</dbReference>
<evidence type="ECO:0000256" key="6">
    <source>
        <dbReference type="ARBA" id="ARBA00023274"/>
    </source>
</evidence>
<dbReference type="Pfam" id="PF00411">
    <property type="entry name" value="Ribosomal_S11"/>
    <property type="match status" value="1"/>
</dbReference>
<dbReference type="GO" id="GO:0006412">
    <property type="term" value="P:translation"/>
    <property type="evidence" value="ECO:0007669"/>
    <property type="project" value="UniProtKB-UniRule"/>
</dbReference>
<gene>
    <name evidence="7" type="primary">rps11</name>
    <name evidence="9" type="ORF">apy_04340</name>
</gene>
<comment type="similarity">
    <text evidence="1 7 8">Belongs to the universal ribosomal protein uS11 family.</text>
</comment>
<evidence type="ECO:0000256" key="4">
    <source>
        <dbReference type="ARBA" id="ARBA00022884"/>
    </source>
</evidence>
<organism evidence="9 10">
    <name type="scientific">Aeropyrum pernix</name>
    <dbReference type="NCBI Taxonomy" id="56636"/>
    <lineage>
        <taxon>Archaea</taxon>
        <taxon>Thermoproteota</taxon>
        <taxon>Thermoprotei</taxon>
        <taxon>Desulfurococcales</taxon>
        <taxon>Desulfurococcaceae</taxon>
        <taxon>Aeropyrum</taxon>
    </lineage>
</organism>
<dbReference type="OrthoDB" id="12054at2157"/>
<comment type="function">
    <text evidence="7">Located on the platform of the 30S subunit.</text>
</comment>
<dbReference type="FunFam" id="3.30.420.80:FF:000007">
    <property type="entry name" value="30S ribosomal protein S11"/>
    <property type="match status" value="1"/>
</dbReference>
<dbReference type="InterPro" id="IPR019961">
    <property type="entry name" value="Ribosomal_uS11_archaeal"/>
</dbReference>
<dbReference type="GO" id="GO:0003735">
    <property type="term" value="F:structural constituent of ribosome"/>
    <property type="evidence" value="ECO:0007669"/>
    <property type="project" value="UniProtKB-UniRule"/>
</dbReference>
<evidence type="ECO:0000256" key="7">
    <source>
        <dbReference type="HAMAP-Rule" id="MF_01310"/>
    </source>
</evidence>
<comment type="subunit">
    <text evidence="2 7">Part of the 30S ribosomal subunit.</text>
</comment>
<dbReference type="NCBIfam" id="TIGR03628">
    <property type="entry name" value="arch_S11P"/>
    <property type="match status" value="1"/>
</dbReference>
<dbReference type="InterPro" id="IPR018102">
    <property type="entry name" value="Ribosomal_uS11_CS"/>
</dbReference>
<keyword evidence="3 7" id="KW-0699">rRNA-binding</keyword>
<dbReference type="Gene3D" id="3.30.420.80">
    <property type="entry name" value="Ribosomal protein S11"/>
    <property type="match status" value="1"/>
</dbReference>
<dbReference type="PANTHER" id="PTHR11759">
    <property type="entry name" value="40S RIBOSOMAL PROTEIN S14/30S RIBOSOMAL PROTEIN S11"/>
    <property type="match status" value="1"/>
</dbReference>
<sequence>MAMYPRELKWGVAHIYSSFNNTHVHITDLTGAETVARVTGGMVVKADREKPSPYAAMIAASRAAQNAMERGIAAIHIKVRAPGGHGPKTPGPGAQAAIRALARAGFIIGRIEDVTPIPHDTTRRPGGRRGRRV</sequence>
<dbReference type="PIRSF" id="PIRSF002131">
    <property type="entry name" value="Ribosomal_S11"/>
    <property type="match status" value="1"/>
</dbReference>
<dbReference type="RefSeq" id="WP_131159760.1">
    <property type="nucleotide sequence ID" value="NZ_BDMD01000018.1"/>
</dbReference>
<evidence type="ECO:0000256" key="8">
    <source>
        <dbReference type="RuleBase" id="RU003629"/>
    </source>
</evidence>
<dbReference type="NCBIfam" id="NF007176">
    <property type="entry name" value="PRK09607.1"/>
    <property type="match status" value="1"/>
</dbReference>
<protein>
    <recommendedName>
        <fullName evidence="7">Small ribosomal subunit protein uS11</fullName>
    </recommendedName>
</protein>
<evidence type="ECO:0000256" key="5">
    <source>
        <dbReference type="ARBA" id="ARBA00022980"/>
    </source>
</evidence>
<dbReference type="PROSITE" id="PS00054">
    <property type="entry name" value="RIBOSOMAL_S11"/>
    <property type="match status" value="1"/>
</dbReference>
<dbReference type="Proteomes" id="UP000291213">
    <property type="component" value="Unassembled WGS sequence"/>
</dbReference>
<dbReference type="EMBL" id="BDMD01000018">
    <property type="protein sequence ID" value="GBF08709.1"/>
    <property type="molecule type" value="Genomic_DNA"/>
</dbReference>
<evidence type="ECO:0000256" key="3">
    <source>
        <dbReference type="ARBA" id="ARBA00022730"/>
    </source>
</evidence>